<evidence type="ECO:0000256" key="5">
    <source>
        <dbReference type="ARBA" id="ARBA00024335"/>
    </source>
</evidence>
<dbReference type="Proteomes" id="UP000198606">
    <property type="component" value="Unassembled WGS sequence"/>
</dbReference>
<evidence type="ECO:0000256" key="6">
    <source>
        <dbReference type="SAM" id="Coils"/>
    </source>
</evidence>
<dbReference type="InterPro" id="IPR009335">
    <property type="entry name" value="T3SS_HrpE/ATPase_suE"/>
</dbReference>
<dbReference type="RefSeq" id="WP_167359732.1">
    <property type="nucleotide sequence ID" value="NZ_FNDG01000005.1"/>
</dbReference>
<comment type="subcellular location">
    <subcellularLocation>
        <location evidence="1">Cytoplasm</location>
    </subcellularLocation>
</comment>
<evidence type="ECO:0000313" key="7">
    <source>
        <dbReference type="EMBL" id="SDH58489.1"/>
    </source>
</evidence>
<dbReference type="NCBIfam" id="TIGR02499">
    <property type="entry name" value="HrpE_YscL_not"/>
    <property type="match status" value="1"/>
</dbReference>
<keyword evidence="6" id="KW-0175">Coiled coil</keyword>
<keyword evidence="2" id="KW-0813">Transport</keyword>
<reference evidence="7 8" key="1">
    <citation type="submission" date="2016-10" db="EMBL/GenBank/DDBJ databases">
        <authorList>
            <person name="de Groot N.N."/>
        </authorList>
    </citation>
    <scope>NUCLEOTIDE SEQUENCE [LARGE SCALE GENOMIC DNA]</scope>
    <source>
        <strain evidence="7 8">LMG 18387</strain>
    </source>
</reference>
<dbReference type="GO" id="GO:0005737">
    <property type="term" value="C:cytoplasm"/>
    <property type="evidence" value="ECO:0007669"/>
    <property type="project" value="UniProtKB-SubCell"/>
</dbReference>
<gene>
    <name evidence="7" type="ORF">SAMN05216588_105304</name>
</gene>
<dbReference type="AlphaFoldDB" id="A0A1G8DLY5"/>
<comment type="similarity">
    <text evidence="5">Belongs to the SctL stator family.</text>
</comment>
<evidence type="ECO:0000256" key="1">
    <source>
        <dbReference type="ARBA" id="ARBA00004496"/>
    </source>
</evidence>
<evidence type="ECO:0000256" key="4">
    <source>
        <dbReference type="ARBA" id="ARBA00022927"/>
    </source>
</evidence>
<evidence type="ECO:0000256" key="3">
    <source>
        <dbReference type="ARBA" id="ARBA00022490"/>
    </source>
</evidence>
<organism evidence="7 8">
    <name type="scientific">Phytopseudomonas flavescens</name>
    <dbReference type="NCBI Taxonomy" id="29435"/>
    <lineage>
        <taxon>Bacteria</taxon>
        <taxon>Pseudomonadati</taxon>
        <taxon>Pseudomonadota</taxon>
        <taxon>Gammaproteobacteria</taxon>
        <taxon>Pseudomonadales</taxon>
        <taxon>Pseudomonadaceae</taxon>
        <taxon>Phytopseudomonas</taxon>
    </lineage>
</organism>
<dbReference type="Pfam" id="PF06188">
    <property type="entry name" value="HrpE"/>
    <property type="match status" value="1"/>
</dbReference>
<dbReference type="STRING" id="29435.SAMN05216588_105304"/>
<sequence length="208" mass="23052">MLVRRRLAMPEQVLHEPLLRRETVHELLRADQVLDQARQQADELLQAAQDQCRHYLQSAQAAFWEQANRQLQAFADDNAALQHEVLASLDRLLGQALGRLLDDTDLTQRIRALLGNLSDSPAAHATATLSCHPQQAQAVRAWLDDSSLAGLWSVRESPQVALQALRLSHAQGALEIDWDALRRSLTGQSAADAAAHSQLHPHQQGDQA</sequence>
<keyword evidence="4" id="KW-0653">Protein transport</keyword>
<evidence type="ECO:0000256" key="2">
    <source>
        <dbReference type="ARBA" id="ARBA00022448"/>
    </source>
</evidence>
<dbReference type="GO" id="GO:0030254">
    <property type="term" value="P:protein secretion by the type III secretion system"/>
    <property type="evidence" value="ECO:0007669"/>
    <property type="project" value="InterPro"/>
</dbReference>
<feature type="coiled-coil region" evidence="6">
    <location>
        <begin position="27"/>
        <end position="54"/>
    </location>
</feature>
<keyword evidence="3" id="KW-0963">Cytoplasm</keyword>
<dbReference type="InterPro" id="IPR012842">
    <property type="entry name" value="T3SS_SctL/SctL2"/>
</dbReference>
<name>A0A1G8DLY5_9GAMM</name>
<dbReference type="EMBL" id="FNDG01000005">
    <property type="protein sequence ID" value="SDH58489.1"/>
    <property type="molecule type" value="Genomic_DNA"/>
</dbReference>
<protein>
    <submittedName>
        <fullName evidence="7">Type III secretion protein L</fullName>
    </submittedName>
</protein>
<evidence type="ECO:0000313" key="8">
    <source>
        <dbReference type="Proteomes" id="UP000198606"/>
    </source>
</evidence>
<accession>A0A1G8DLY5</accession>
<proteinExistence type="inferred from homology"/>